<reference evidence="2 3" key="1">
    <citation type="submission" date="2019-03" db="EMBL/GenBank/DDBJ databases">
        <title>Genomic Encyclopedia of Type Strains, Phase IV (KMG-IV): sequencing the most valuable type-strain genomes for metagenomic binning, comparative biology and taxonomic classification.</title>
        <authorList>
            <person name="Goeker M."/>
        </authorList>
    </citation>
    <scope>NUCLEOTIDE SEQUENCE [LARGE SCALE GENOMIC DNA]</scope>
    <source>
        <strain evidence="2 3">DSM 103792</strain>
    </source>
</reference>
<name>A0A4R6UQW4_9GAMM</name>
<dbReference type="SUPFAM" id="SSF160214">
    <property type="entry name" value="FlaG-like"/>
    <property type="match status" value="1"/>
</dbReference>
<dbReference type="AlphaFoldDB" id="A0A4R6UQW4"/>
<accession>A0A4R6UQW4</accession>
<dbReference type="Gene3D" id="3.30.160.170">
    <property type="entry name" value="FlaG-like"/>
    <property type="match status" value="1"/>
</dbReference>
<keyword evidence="3" id="KW-1185">Reference proteome</keyword>
<dbReference type="Proteomes" id="UP000295375">
    <property type="component" value="Unassembled WGS sequence"/>
</dbReference>
<feature type="region of interest" description="Disordered" evidence="1">
    <location>
        <begin position="1"/>
        <end position="26"/>
    </location>
</feature>
<dbReference type="PANTHER" id="PTHR37166">
    <property type="entry name" value="PROTEIN FLAG"/>
    <property type="match status" value="1"/>
</dbReference>
<organism evidence="2 3">
    <name type="scientific">Permianibacter aggregans</name>
    <dbReference type="NCBI Taxonomy" id="1510150"/>
    <lineage>
        <taxon>Bacteria</taxon>
        <taxon>Pseudomonadati</taxon>
        <taxon>Pseudomonadota</taxon>
        <taxon>Gammaproteobacteria</taxon>
        <taxon>Pseudomonadales</taxon>
        <taxon>Pseudomonadaceae</taxon>
        <taxon>Permianibacter</taxon>
    </lineage>
</organism>
<dbReference type="OrthoDB" id="5741693at2"/>
<comment type="caution">
    <text evidence="2">The sequence shown here is derived from an EMBL/GenBank/DDBJ whole genome shotgun (WGS) entry which is preliminary data.</text>
</comment>
<feature type="compositionally biased region" description="Polar residues" evidence="1">
    <location>
        <begin position="1"/>
        <end position="21"/>
    </location>
</feature>
<proteinExistence type="predicted"/>
<dbReference type="InterPro" id="IPR005186">
    <property type="entry name" value="FlaG"/>
</dbReference>
<dbReference type="Pfam" id="PF03646">
    <property type="entry name" value="FlaG"/>
    <property type="match status" value="1"/>
</dbReference>
<protein>
    <submittedName>
        <fullName evidence="2">Putative FlaG/YvyC family protein</fullName>
    </submittedName>
</protein>
<evidence type="ECO:0000313" key="3">
    <source>
        <dbReference type="Proteomes" id="UP000295375"/>
    </source>
</evidence>
<dbReference type="PANTHER" id="PTHR37166:SF1">
    <property type="entry name" value="PROTEIN FLAG"/>
    <property type="match status" value="1"/>
</dbReference>
<sequence>MASDTSINSPSLPVATATITTLPRPEPEQKLVEQAVSEALASNTENGESLSEQQLIETINALNDNAFVIKRSLQFNVDEQTGTTIITVRNSQTDEVIRQIPSEALLKLAQRIEALSETQKEAQGLFLQSEI</sequence>
<gene>
    <name evidence="2" type="ORF">EV696_10646</name>
</gene>
<dbReference type="EMBL" id="SNYM01000006">
    <property type="protein sequence ID" value="TDQ48606.1"/>
    <property type="molecule type" value="Genomic_DNA"/>
</dbReference>
<dbReference type="RefSeq" id="WP_133589717.1">
    <property type="nucleotide sequence ID" value="NZ_CP037953.1"/>
</dbReference>
<dbReference type="InterPro" id="IPR035924">
    <property type="entry name" value="FlaG-like_sf"/>
</dbReference>
<evidence type="ECO:0000256" key="1">
    <source>
        <dbReference type="SAM" id="MobiDB-lite"/>
    </source>
</evidence>
<evidence type="ECO:0000313" key="2">
    <source>
        <dbReference type="EMBL" id="TDQ48606.1"/>
    </source>
</evidence>